<dbReference type="OrthoDB" id="9082843at2"/>
<dbReference type="PROSITE" id="PS00175">
    <property type="entry name" value="PG_MUTASE"/>
    <property type="match status" value="1"/>
</dbReference>
<reference evidence="1 2" key="1">
    <citation type="submission" date="2017-02" db="EMBL/GenBank/DDBJ databases">
        <authorList>
            <person name="Peterson S.W."/>
        </authorList>
    </citation>
    <scope>NUCLEOTIDE SEQUENCE [LARGE SCALE GENOMIC DNA]</scope>
    <source>
        <strain evidence="1">Psychrobacter_piechaudii</strain>
    </source>
</reference>
<proteinExistence type="predicted"/>
<dbReference type="SUPFAM" id="SSF53254">
    <property type="entry name" value="Phosphoglycerate mutase-like"/>
    <property type="match status" value="1"/>
</dbReference>
<sequence length="225" mass="25483">MKKIYLVRHGQSTANAGGEIQPNAKIELTELGHKQAEEAAEWLLQSLGDNIKSICVSSYIRTQQTAQPLVNKLKQTPKVIEGLQEFDLIGFSRLKGTTFTQRMALTDAYWQSADPAVANAEDAESFQQFYQRIPQVLKQFSTFEPGNHVVYTHGYWISMLIWYLLGLPADETQHVTKFRQFELSIRAQNGEVFCLTLPNDELKAQYAPTITKVRHCTDQNSDLSA</sequence>
<dbReference type="Proteomes" id="UP000188357">
    <property type="component" value="Unassembled WGS sequence"/>
</dbReference>
<dbReference type="CDD" id="cd07067">
    <property type="entry name" value="HP_PGM_like"/>
    <property type="match status" value="1"/>
</dbReference>
<dbReference type="STRING" id="1945521.A1232T_00619"/>
<dbReference type="InterPro" id="IPR050275">
    <property type="entry name" value="PGM_Phosphatase"/>
</dbReference>
<dbReference type="PANTHER" id="PTHR48100">
    <property type="entry name" value="BROAD-SPECIFICITY PHOSPHATASE YOR283W-RELATED"/>
    <property type="match status" value="1"/>
</dbReference>
<accession>A0A1R4GJR8</accession>
<evidence type="ECO:0000313" key="2">
    <source>
        <dbReference type="Proteomes" id="UP000188357"/>
    </source>
</evidence>
<gene>
    <name evidence="1" type="primary">cobC</name>
    <name evidence="1" type="ORF">A1232T_00619</name>
</gene>
<dbReference type="InterPro" id="IPR013078">
    <property type="entry name" value="His_Pase_superF_clade-1"/>
</dbReference>
<dbReference type="EC" id="3.1.3.73" evidence="1"/>
<dbReference type="GO" id="GO:0043755">
    <property type="term" value="F:alpha-ribazole phosphatase activity"/>
    <property type="evidence" value="ECO:0007669"/>
    <property type="project" value="UniProtKB-EC"/>
</dbReference>
<dbReference type="RefSeq" id="WP_077450454.1">
    <property type="nucleotide sequence ID" value="NZ_FUGE01000081.1"/>
</dbReference>
<protein>
    <submittedName>
        <fullName evidence="1">Alpha-ribazole phosphatase</fullName>
        <ecNumber evidence="1">3.1.3.73</ecNumber>
    </submittedName>
</protein>
<organism evidence="1 2">
    <name type="scientific">Psychrobacter piechaudii</name>
    <dbReference type="NCBI Taxonomy" id="1945521"/>
    <lineage>
        <taxon>Bacteria</taxon>
        <taxon>Pseudomonadati</taxon>
        <taxon>Pseudomonadota</taxon>
        <taxon>Gammaproteobacteria</taxon>
        <taxon>Moraxellales</taxon>
        <taxon>Moraxellaceae</taxon>
        <taxon>Psychrobacter</taxon>
    </lineage>
</organism>
<name>A0A1R4GJR8_9GAMM</name>
<dbReference type="InterPro" id="IPR029033">
    <property type="entry name" value="His_PPase_superfam"/>
</dbReference>
<dbReference type="SMART" id="SM00855">
    <property type="entry name" value="PGAM"/>
    <property type="match status" value="1"/>
</dbReference>
<dbReference type="Gene3D" id="3.40.50.1240">
    <property type="entry name" value="Phosphoglycerate mutase-like"/>
    <property type="match status" value="1"/>
</dbReference>
<dbReference type="Pfam" id="PF00300">
    <property type="entry name" value="His_Phos_1"/>
    <property type="match status" value="1"/>
</dbReference>
<evidence type="ECO:0000313" key="1">
    <source>
        <dbReference type="EMBL" id="SJM68428.1"/>
    </source>
</evidence>
<keyword evidence="2" id="KW-1185">Reference proteome</keyword>
<dbReference type="InterPro" id="IPR001345">
    <property type="entry name" value="PG/BPGM_mutase_AS"/>
</dbReference>
<keyword evidence="1" id="KW-0378">Hydrolase</keyword>
<dbReference type="EMBL" id="FUGE01000081">
    <property type="protein sequence ID" value="SJM68428.1"/>
    <property type="molecule type" value="Genomic_DNA"/>
</dbReference>
<dbReference type="AlphaFoldDB" id="A0A1R4GJR8"/>